<keyword evidence="7" id="KW-1185">Reference proteome</keyword>
<keyword evidence="3 4" id="KW-0472">Membrane</keyword>
<feature type="domain" description="Major facilitator superfamily (MFS) profile" evidence="5">
    <location>
        <begin position="1"/>
        <end position="397"/>
    </location>
</feature>
<keyword evidence="1 4" id="KW-0812">Transmembrane</keyword>
<dbReference type="Pfam" id="PF07690">
    <property type="entry name" value="MFS_1"/>
    <property type="match status" value="1"/>
</dbReference>
<dbReference type="SUPFAM" id="SSF103473">
    <property type="entry name" value="MFS general substrate transporter"/>
    <property type="match status" value="1"/>
</dbReference>
<dbReference type="RefSeq" id="WP_066176828.1">
    <property type="nucleotide sequence ID" value="NZ_LQZT01000008.1"/>
</dbReference>
<reference evidence="6 7" key="1">
    <citation type="submission" date="2015-12" db="EMBL/GenBank/DDBJ databases">
        <authorList>
            <person name="Shamseldin A."/>
            <person name="Moawad H."/>
            <person name="Abd El-Rahim W.M."/>
            <person name="Sadowsky M.J."/>
        </authorList>
    </citation>
    <scope>NUCLEOTIDE SEQUENCE [LARGE SCALE GENOMIC DNA]</scope>
    <source>
        <strain evidence="6 7">JC234</strain>
    </source>
</reference>
<sequence length="406" mass="42694">MTDSDVLDSRYSWMRLGVTLAIAVIGNVGMWAVIVIMPAVEAEFAVERADASMPYILTMIGFALGNLLVGRAVDAWGITTALIGSALAIAAGFGLAATSGSMLMLTALHFIIGFGTAASFGPLMADISHWFHRRRGIAVAIAASGNYLSGAIWPMLLAGILNDHGWRAVYMVLAVAPVLMIVPLSMLLRRRVPDSAAAQAGRMSSVSVRAVSFSPRALQWLLGLAGVGCCVAMAMPQVHLVSYCTDLGYGPAVGAEMLSLMLMGGVVSRLVSGLVADRLGGVKTLLIGSTLQCIALFLYLPFDALVPLYVVSLVFGLSQGGIVPSYALIVREYLPAKEAGARVGFVIMATIAGMALGGWMSGWIYDLTGSYQAAFLNGIAWNLLNMAIIGWLAFRSRTRGGVAVPA</sequence>
<feature type="transmembrane region" description="Helical" evidence="4">
    <location>
        <begin position="217"/>
        <end position="235"/>
    </location>
</feature>
<gene>
    <name evidence="6" type="ORF">AWJ14_21365</name>
</gene>
<dbReference type="PANTHER" id="PTHR11360:SF290">
    <property type="entry name" value="MONOCARBOXYLATE MFS PERMEASE"/>
    <property type="match status" value="1"/>
</dbReference>
<evidence type="ECO:0000256" key="1">
    <source>
        <dbReference type="ARBA" id="ARBA00022692"/>
    </source>
</evidence>
<feature type="transmembrane region" description="Helical" evidence="4">
    <location>
        <begin position="12"/>
        <end position="40"/>
    </location>
</feature>
<feature type="transmembrane region" description="Helical" evidence="4">
    <location>
        <begin position="247"/>
        <end position="272"/>
    </location>
</feature>
<evidence type="ECO:0000256" key="2">
    <source>
        <dbReference type="ARBA" id="ARBA00022989"/>
    </source>
</evidence>
<feature type="transmembrane region" description="Helical" evidence="4">
    <location>
        <begin position="137"/>
        <end position="156"/>
    </location>
</feature>
<evidence type="ECO:0000313" key="6">
    <source>
        <dbReference type="EMBL" id="OCW58248.1"/>
    </source>
</evidence>
<dbReference type="PROSITE" id="PS50850">
    <property type="entry name" value="MFS"/>
    <property type="match status" value="1"/>
</dbReference>
<evidence type="ECO:0000259" key="5">
    <source>
        <dbReference type="PROSITE" id="PS50850"/>
    </source>
</evidence>
<feature type="transmembrane region" description="Helical" evidence="4">
    <location>
        <begin position="168"/>
        <end position="188"/>
    </location>
</feature>
<dbReference type="InterPro" id="IPR020846">
    <property type="entry name" value="MFS_dom"/>
</dbReference>
<feature type="transmembrane region" description="Helical" evidence="4">
    <location>
        <begin position="76"/>
        <end position="97"/>
    </location>
</feature>
<dbReference type="AlphaFoldDB" id="A0A1C1YXM4"/>
<dbReference type="Gene3D" id="1.20.1250.20">
    <property type="entry name" value="MFS general substrate transporter like domains"/>
    <property type="match status" value="1"/>
</dbReference>
<name>A0A1C1YXM4_9HYPH</name>
<organism evidence="6 7">
    <name type="scientific">Hoeflea olei</name>
    <dbReference type="NCBI Taxonomy" id="1480615"/>
    <lineage>
        <taxon>Bacteria</taxon>
        <taxon>Pseudomonadati</taxon>
        <taxon>Pseudomonadota</taxon>
        <taxon>Alphaproteobacteria</taxon>
        <taxon>Hyphomicrobiales</taxon>
        <taxon>Rhizobiaceae</taxon>
        <taxon>Hoeflea</taxon>
    </lineage>
</organism>
<dbReference type="InterPro" id="IPR011701">
    <property type="entry name" value="MFS"/>
</dbReference>
<feature type="transmembrane region" description="Helical" evidence="4">
    <location>
        <begin position="103"/>
        <end position="125"/>
    </location>
</feature>
<dbReference type="EMBL" id="LQZT01000008">
    <property type="protein sequence ID" value="OCW58248.1"/>
    <property type="molecule type" value="Genomic_DNA"/>
</dbReference>
<evidence type="ECO:0000256" key="4">
    <source>
        <dbReference type="SAM" id="Phobius"/>
    </source>
</evidence>
<feature type="transmembrane region" description="Helical" evidence="4">
    <location>
        <begin position="308"/>
        <end position="329"/>
    </location>
</feature>
<feature type="transmembrane region" description="Helical" evidence="4">
    <location>
        <begin position="52"/>
        <end position="69"/>
    </location>
</feature>
<dbReference type="Proteomes" id="UP000094795">
    <property type="component" value="Unassembled WGS sequence"/>
</dbReference>
<dbReference type="InterPro" id="IPR036259">
    <property type="entry name" value="MFS_trans_sf"/>
</dbReference>
<evidence type="ECO:0000256" key="3">
    <source>
        <dbReference type="ARBA" id="ARBA00023136"/>
    </source>
</evidence>
<feature type="transmembrane region" description="Helical" evidence="4">
    <location>
        <begin position="341"/>
        <end position="365"/>
    </location>
</feature>
<dbReference type="OrthoDB" id="9796632at2"/>
<comment type="caution">
    <text evidence="6">The sequence shown here is derived from an EMBL/GenBank/DDBJ whole genome shotgun (WGS) entry which is preliminary data.</text>
</comment>
<dbReference type="PANTHER" id="PTHR11360">
    <property type="entry name" value="MONOCARBOXYLATE TRANSPORTER"/>
    <property type="match status" value="1"/>
</dbReference>
<feature type="transmembrane region" description="Helical" evidence="4">
    <location>
        <begin position="284"/>
        <end position="302"/>
    </location>
</feature>
<evidence type="ECO:0000313" key="7">
    <source>
        <dbReference type="Proteomes" id="UP000094795"/>
    </source>
</evidence>
<proteinExistence type="predicted"/>
<feature type="transmembrane region" description="Helical" evidence="4">
    <location>
        <begin position="371"/>
        <end position="394"/>
    </location>
</feature>
<dbReference type="STRING" id="1480615.AWJ14_21365"/>
<dbReference type="GO" id="GO:0022857">
    <property type="term" value="F:transmembrane transporter activity"/>
    <property type="evidence" value="ECO:0007669"/>
    <property type="project" value="InterPro"/>
</dbReference>
<keyword evidence="2 4" id="KW-1133">Transmembrane helix</keyword>
<dbReference type="InterPro" id="IPR050327">
    <property type="entry name" value="Proton-linked_MCT"/>
</dbReference>
<accession>A0A1C1YXM4</accession>
<protein>
    <submittedName>
        <fullName evidence="6">MFS transporter</fullName>
    </submittedName>
</protein>